<dbReference type="PROSITE" id="PS50850">
    <property type="entry name" value="MFS"/>
    <property type="match status" value="1"/>
</dbReference>
<evidence type="ECO:0000256" key="7">
    <source>
        <dbReference type="SAM" id="Phobius"/>
    </source>
</evidence>
<feature type="transmembrane region" description="Helical" evidence="7">
    <location>
        <begin position="196"/>
        <end position="215"/>
    </location>
</feature>
<keyword evidence="5 7" id="KW-1133">Transmembrane helix</keyword>
<dbReference type="Proteomes" id="UP000076857">
    <property type="component" value="Chromosome"/>
</dbReference>
<evidence type="ECO:0000256" key="1">
    <source>
        <dbReference type="ARBA" id="ARBA00004651"/>
    </source>
</evidence>
<dbReference type="RefSeq" id="WP_063426198.1">
    <property type="nucleotide sequence ID" value="NZ_CP050951.1"/>
</dbReference>
<feature type="transmembrane region" description="Helical" evidence="7">
    <location>
        <begin position="106"/>
        <end position="126"/>
    </location>
</feature>
<evidence type="ECO:0000256" key="4">
    <source>
        <dbReference type="ARBA" id="ARBA00022692"/>
    </source>
</evidence>
<feature type="transmembrane region" description="Helical" evidence="7">
    <location>
        <begin position="293"/>
        <end position="316"/>
    </location>
</feature>
<accession>A0AAP9N067</accession>
<feature type="transmembrane region" description="Helical" evidence="7">
    <location>
        <begin position="138"/>
        <end position="156"/>
    </location>
</feature>
<evidence type="ECO:0000256" key="6">
    <source>
        <dbReference type="ARBA" id="ARBA00023136"/>
    </source>
</evidence>
<keyword evidence="3" id="KW-1003">Cell membrane</keyword>
<evidence type="ECO:0000256" key="5">
    <source>
        <dbReference type="ARBA" id="ARBA00022989"/>
    </source>
</evidence>
<comment type="subcellular location">
    <subcellularLocation>
        <location evidence="1">Cell membrane</location>
        <topology evidence="1">Multi-pass membrane protein</topology>
    </subcellularLocation>
</comment>
<dbReference type="EMBL" id="CP050951">
    <property type="protein sequence ID" value="QJQ10620.1"/>
    <property type="molecule type" value="Genomic_DNA"/>
</dbReference>
<dbReference type="InterPro" id="IPR020846">
    <property type="entry name" value="MFS_dom"/>
</dbReference>
<reference evidence="9 10" key="1">
    <citation type="submission" date="2016-04" db="EMBL/GenBank/DDBJ databases">
        <authorList>
            <person name="Qiu J."/>
        </authorList>
    </citation>
    <scope>NUCLEOTIDE SEQUENCE [LARGE SCALE GENOMIC DNA]</scope>
    <source>
        <strain evidence="9 10">JQ581</strain>
    </source>
</reference>
<feature type="transmembrane region" description="Helical" evidence="7">
    <location>
        <begin position="43"/>
        <end position="63"/>
    </location>
</feature>
<dbReference type="GO" id="GO:0005886">
    <property type="term" value="C:plasma membrane"/>
    <property type="evidence" value="ECO:0007669"/>
    <property type="project" value="UniProtKB-SubCell"/>
</dbReference>
<keyword evidence="4 7" id="KW-0812">Transmembrane</keyword>
<sequence>MALLNLRRRITLFYLLGFFVDLINTFITAVVSPKIGEALHADVATLAWVSTAYLLGLMLGMLPSRWLGQRMGERPVLLGSLVFFSGATLLIAWSGQMATLLPLRGLQGFAAGLFIPLGQALVYRLYSAHERPRVTMAIMAIGLLAPAVSPLAGGWLSQRMPWQWVLLASLPMALLALILGACWLPRPPAAARNEPFDGKGLLLAGGGVASGLLGMTDAGGGQGGMAMAWAALAAILLGSYLRHSRRIAAPLLDFSVMREPVFAGSIMLYLAVPGLFIGVNLLAMLYLQAELGWTASAAGSLMLPWTLGAALAIACTTWRYRSSGPTPLLLLGLALQIPGYALLAMASSTSSLMVAYALLGVGGSLCTSVAQSAAFAALASSELGQASTLWALNRQLSFCLGVTAVSLVFSLLTMLFEARQAYQATFMLAGGVQATCLAVLFCLRIRSLVKRKERHESVSERSH</sequence>
<feature type="transmembrane region" description="Helical" evidence="7">
    <location>
        <begin position="12"/>
        <end position="31"/>
    </location>
</feature>
<feature type="transmembrane region" description="Helical" evidence="7">
    <location>
        <begin position="261"/>
        <end position="287"/>
    </location>
</feature>
<reference evidence="9 10" key="2">
    <citation type="submission" date="2020-04" db="EMBL/GenBank/DDBJ databases">
        <title>Complete genome sequence of Pseudomonas putida strain JQ581.</title>
        <authorList>
            <person name="Mu Y."/>
        </authorList>
    </citation>
    <scope>NUCLEOTIDE SEQUENCE [LARGE SCALE GENOMIC DNA]</scope>
    <source>
        <strain evidence="9 10">JQ581</strain>
    </source>
</reference>
<dbReference type="Gene3D" id="1.20.1250.20">
    <property type="entry name" value="MFS general substrate transporter like domains"/>
    <property type="match status" value="1"/>
</dbReference>
<gene>
    <name evidence="9" type="ORF">A3L25_014800</name>
</gene>
<feature type="transmembrane region" description="Helical" evidence="7">
    <location>
        <begin position="75"/>
        <end position="94"/>
    </location>
</feature>
<dbReference type="Pfam" id="PF07690">
    <property type="entry name" value="MFS_1"/>
    <property type="match status" value="1"/>
</dbReference>
<feature type="transmembrane region" description="Helical" evidence="7">
    <location>
        <begin position="422"/>
        <end position="443"/>
    </location>
</feature>
<feature type="transmembrane region" description="Helical" evidence="7">
    <location>
        <begin position="353"/>
        <end position="378"/>
    </location>
</feature>
<protein>
    <submittedName>
        <fullName evidence="9">Multidrug efflux MFS transporter</fullName>
    </submittedName>
</protein>
<feature type="transmembrane region" description="Helical" evidence="7">
    <location>
        <begin position="162"/>
        <end position="184"/>
    </location>
</feature>
<keyword evidence="2" id="KW-0813">Transport</keyword>
<feature type="transmembrane region" description="Helical" evidence="7">
    <location>
        <begin position="328"/>
        <end position="347"/>
    </location>
</feature>
<dbReference type="PANTHER" id="PTHR42718">
    <property type="entry name" value="MAJOR FACILITATOR SUPERFAMILY MULTIDRUG TRANSPORTER MFSC"/>
    <property type="match status" value="1"/>
</dbReference>
<dbReference type="InterPro" id="IPR011701">
    <property type="entry name" value="MFS"/>
</dbReference>
<keyword evidence="6 7" id="KW-0472">Membrane</keyword>
<name>A0AAP9N067_PSEPU</name>
<dbReference type="SUPFAM" id="SSF103473">
    <property type="entry name" value="MFS general substrate transporter"/>
    <property type="match status" value="1"/>
</dbReference>
<dbReference type="Gene3D" id="1.20.1720.10">
    <property type="entry name" value="Multidrug resistance protein D"/>
    <property type="match status" value="1"/>
</dbReference>
<dbReference type="InterPro" id="IPR036259">
    <property type="entry name" value="MFS_trans_sf"/>
</dbReference>
<dbReference type="AlphaFoldDB" id="A0AAP9N067"/>
<feature type="transmembrane region" description="Helical" evidence="7">
    <location>
        <begin position="398"/>
        <end position="416"/>
    </location>
</feature>
<dbReference type="PANTHER" id="PTHR42718:SF46">
    <property type="entry name" value="BLR6921 PROTEIN"/>
    <property type="match status" value="1"/>
</dbReference>
<dbReference type="GO" id="GO:0022857">
    <property type="term" value="F:transmembrane transporter activity"/>
    <property type="evidence" value="ECO:0007669"/>
    <property type="project" value="InterPro"/>
</dbReference>
<organism evidence="9 10">
    <name type="scientific">Pseudomonas putida</name>
    <name type="common">Arthrobacter siderocapsulatus</name>
    <dbReference type="NCBI Taxonomy" id="303"/>
    <lineage>
        <taxon>Bacteria</taxon>
        <taxon>Pseudomonadati</taxon>
        <taxon>Pseudomonadota</taxon>
        <taxon>Gammaproteobacteria</taxon>
        <taxon>Pseudomonadales</taxon>
        <taxon>Pseudomonadaceae</taxon>
        <taxon>Pseudomonas</taxon>
    </lineage>
</organism>
<evidence type="ECO:0000313" key="9">
    <source>
        <dbReference type="EMBL" id="QJQ10620.1"/>
    </source>
</evidence>
<evidence type="ECO:0000256" key="3">
    <source>
        <dbReference type="ARBA" id="ARBA00022475"/>
    </source>
</evidence>
<evidence type="ECO:0000259" key="8">
    <source>
        <dbReference type="PROSITE" id="PS50850"/>
    </source>
</evidence>
<feature type="transmembrane region" description="Helical" evidence="7">
    <location>
        <begin position="221"/>
        <end position="241"/>
    </location>
</feature>
<evidence type="ECO:0000313" key="10">
    <source>
        <dbReference type="Proteomes" id="UP000076857"/>
    </source>
</evidence>
<feature type="domain" description="Major facilitator superfamily (MFS) profile" evidence="8">
    <location>
        <begin position="10"/>
        <end position="448"/>
    </location>
</feature>
<proteinExistence type="predicted"/>
<evidence type="ECO:0000256" key="2">
    <source>
        <dbReference type="ARBA" id="ARBA00022448"/>
    </source>
</evidence>